<accession>A0ACB0LT32</accession>
<name>A0ACB0LT32_TRIPR</name>
<dbReference type="EMBL" id="CASHSV030000615">
    <property type="protein sequence ID" value="CAJ2671592.1"/>
    <property type="molecule type" value="Genomic_DNA"/>
</dbReference>
<keyword evidence="2" id="KW-1185">Reference proteome</keyword>
<proteinExistence type="predicted"/>
<evidence type="ECO:0000313" key="2">
    <source>
        <dbReference type="Proteomes" id="UP001177021"/>
    </source>
</evidence>
<sequence length="1388" mass="157039">MDSRIAALEEEIAGVKATLSSMEQGQATLIAMMERSLGKSIAKGDEELVVLNDSAGKGSDEGGSKHRTEGSKKQTEGSFSNQLNDETLLEFRRSVKKVELPMFNGEDPAGWISRAEVYFRVQGTSPEVKVNLAQLCMEGATIHFFNSLIGEDEGLNWEGLKEALLGRYGGHGDGDVYEQLTDLKQKGTVDEYITEFEYLIAQIPRLPDKQFLGYFLHGLKMEIRGKVRSLIAVGETSRAKLLQVTRAVEKEVRGSNGLDYNRGPRTGPNRSYSQGGGSRNGSDWVIVKGRDGGTGGGARSNGPRNDKSTQGDGQRVGPRDRGFTHLSYNELMDRRKKGLCFKCKQPFHPMHQCPDKHLRILVVDDEVNGGEEGDLLAVEIDEEEVEEKGEMSVLDLYHIALETHHTMKFQGSIHGVEVLILGEMWKIEGVEPREVCDPIKSESPHRELEVVLGKYANGFQTTRESDLSESQHRELEVVLGKYASVFRTPSSLPPRRSKEHAINLIDGQGPVSVRPYRYPHHHKDEIEKQVKEMLESGIIRHSTSSFSSPVILVKKKDNTWRMCVDYRALNKVTVPDKFPIPVIEELLDELHGANKDWDSHLQHLEGVLSLLAEHSLVVNKKKCSFAKKSVDYLGHLITCEGVAVDPSKVISVLNWPQPKNVKGVRGFLGLTGYYRKFIKDYGKIARPLTDLTKKDSFKWGREAQQAFEELKQKLTSTPVLSLPDFSKPFVIECDASGVGLGAILMQDKKPIAYYSKALGVKNLTKSAYEKELMAVVLAIQHWRPYLLGRKFIVSTDQKSLKELMQQKIVTAEQQNWAAKLLGYNFDIVYKQGRLNKGADALSRMHEGAALQAMSSFVKWGQEEQVQKEVMEDEKLKKIMVGLQEDADAWPGYENRQGTLLYQGRLVLSNTSSLIPTILEEFHSTPQAGHSGFYKTYRRIAANVYWIGMKNTIQNFVKSCDTCQRHKYLASSPGGLLQPLPIPNQIWEDISIDFITGLPKARGYEAILVVVDRLSKYSHFIPLKHPYTARSVAEIFCKEVVKLHGIPISIVSDRDPLFMSSFWQELFKMQGTKLKMSTAYHPESDGQTEVVNRCLETYLRCFITDQPKNWIAWLHWAEYWFNTSYHFSTGKTPFEVVYGRPPPVITRWVQGETRVETVQRDLADRDEALRQLKSQLLKAQERMKMQADKKRIDRSFVCGEWVFVKLRAHRQQSVVTRINAKLAARYYGPYPIIERIGAVAYKLKLPEGSRVHPVFHVSLLKKAVGNYHEEKDLPELMEEPIEVFEPESVLAARLVKQQGEDIKQVLVHWKGKTVEEATWEDELVIRSQFPKFNLEDKVTAEGGGVVTTSVNTENPHQQMIHQRSHGPVTWKVYSRRKGKGVIADKVSYT</sequence>
<comment type="caution">
    <text evidence="1">The sequence shown here is derived from an EMBL/GenBank/DDBJ whole genome shotgun (WGS) entry which is preliminary data.</text>
</comment>
<evidence type="ECO:0000313" key="1">
    <source>
        <dbReference type="EMBL" id="CAJ2671592.1"/>
    </source>
</evidence>
<gene>
    <name evidence="1" type="ORF">MILVUS5_LOCUS35390</name>
</gene>
<dbReference type="Proteomes" id="UP001177021">
    <property type="component" value="Unassembled WGS sequence"/>
</dbReference>
<reference evidence="1" key="1">
    <citation type="submission" date="2023-10" db="EMBL/GenBank/DDBJ databases">
        <authorList>
            <person name="Rodriguez Cubillos JULIANA M."/>
            <person name="De Vega J."/>
        </authorList>
    </citation>
    <scope>NUCLEOTIDE SEQUENCE</scope>
</reference>
<protein>
    <submittedName>
        <fullName evidence="1">Uncharacterized protein</fullName>
    </submittedName>
</protein>
<organism evidence="1 2">
    <name type="scientific">Trifolium pratense</name>
    <name type="common">Red clover</name>
    <dbReference type="NCBI Taxonomy" id="57577"/>
    <lineage>
        <taxon>Eukaryota</taxon>
        <taxon>Viridiplantae</taxon>
        <taxon>Streptophyta</taxon>
        <taxon>Embryophyta</taxon>
        <taxon>Tracheophyta</taxon>
        <taxon>Spermatophyta</taxon>
        <taxon>Magnoliopsida</taxon>
        <taxon>eudicotyledons</taxon>
        <taxon>Gunneridae</taxon>
        <taxon>Pentapetalae</taxon>
        <taxon>rosids</taxon>
        <taxon>fabids</taxon>
        <taxon>Fabales</taxon>
        <taxon>Fabaceae</taxon>
        <taxon>Papilionoideae</taxon>
        <taxon>50 kb inversion clade</taxon>
        <taxon>NPAAA clade</taxon>
        <taxon>Hologalegina</taxon>
        <taxon>IRL clade</taxon>
        <taxon>Trifolieae</taxon>
        <taxon>Trifolium</taxon>
    </lineage>
</organism>